<reference evidence="3 4" key="2">
    <citation type="submission" date="2017-06" db="EMBL/GenBank/DDBJ databases">
        <authorList>
            <person name="Kim H.J."/>
            <person name="Triplett B.A."/>
        </authorList>
    </citation>
    <scope>NUCLEOTIDE SEQUENCE [LARGE SCALE GENOMIC DNA]</scope>
    <source>
        <strain evidence="3">Kingella_eburonensis</strain>
    </source>
</reference>
<dbReference type="Gene3D" id="3.30.70.1900">
    <property type="match status" value="1"/>
</dbReference>
<evidence type="ECO:0000313" key="3">
    <source>
        <dbReference type="EMBL" id="SNB61638.1"/>
    </source>
</evidence>
<gene>
    <name evidence="3" type="ORF">KEBURONENSIS_00879</name>
    <name evidence="2" type="ORF">KEBURONENSIS_01741</name>
</gene>
<dbReference type="AlphaFoldDB" id="A0A238TBC6"/>
<reference evidence="2" key="1">
    <citation type="submission" date="2017-05" db="EMBL/GenBank/DDBJ databases">
        <authorList>
            <person name="Song R."/>
            <person name="Chenine A.L."/>
            <person name="Ruprecht R.M."/>
        </authorList>
    </citation>
    <scope>NUCLEOTIDE SEQUENCE</scope>
    <source>
        <strain evidence="2">Kingella_eburonensis</strain>
    </source>
</reference>
<feature type="domain" description="CRISPR-associated protein Cas6 C-terminal" evidence="1">
    <location>
        <begin position="180"/>
        <end position="301"/>
    </location>
</feature>
<keyword evidence="4" id="KW-1185">Reference proteome</keyword>
<accession>A0A238TBC6</accession>
<dbReference type="EMBL" id="FXUV01000037">
    <property type="protein sequence ID" value="SMQ12924.1"/>
    <property type="molecule type" value="Genomic_DNA"/>
</dbReference>
<proteinExistence type="predicted"/>
<dbReference type="Pfam" id="PF10040">
    <property type="entry name" value="CRISPR_Cas6"/>
    <property type="match status" value="1"/>
</dbReference>
<organism evidence="3 4">
    <name type="scientific">Kingella negevensis</name>
    <dbReference type="NCBI Taxonomy" id="1522312"/>
    <lineage>
        <taxon>Bacteria</taxon>
        <taxon>Pseudomonadati</taxon>
        <taxon>Pseudomonadota</taxon>
        <taxon>Betaproteobacteria</taxon>
        <taxon>Neisseriales</taxon>
        <taxon>Neisseriaceae</taxon>
        <taxon>Kingella</taxon>
    </lineage>
</organism>
<dbReference type="OrthoDB" id="9787241at2"/>
<name>A0A238TBC6_9NEIS</name>
<dbReference type="RefSeq" id="WP_095063004.1">
    <property type="nucleotide sequence ID" value="NZ_FXUV02000013.1"/>
</dbReference>
<dbReference type="EMBL" id="FXUV02000013">
    <property type="protein sequence ID" value="SNB61638.1"/>
    <property type="molecule type" value="Genomic_DNA"/>
</dbReference>
<evidence type="ECO:0000313" key="2">
    <source>
        <dbReference type="EMBL" id="SMQ12924.1"/>
    </source>
</evidence>
<evidence type="ECO:0000259" key="1">
    <source>
        <dbReference type="Pfam" id="PF10040"/>
    </source>
</evidence>
<dbReference type="Proteomes" id="UP000215450">
    <property type="component" value="Unassembled WGS sequence"/>
</dbReference>
<sequence>MFPLPPTLPIARYRFTFRIERELILPPYAGSTLRGVFGHALLAQICLCGQREQHEPDCPYNAIFHAPHNANLDNSQQNTPPQPYIFEPPMDGKTIYSVGENYVFQLVLIGQVRLMLPLIVSALQTAFEQGVGAKKGRGTLQELAVQVGDDWQNILPNQHIITHENTIMLPETFPPQLSAHFHTPLYLRQNGKVVRADHFQAALLLRQTMRRVSTLAKMYFPQPLNADYAALSELAAHIRSEHALEWYDWQRYSNRQKQAIPLGGLLGECTWYDLPMEFAAFLYMGQWLHTGKETVFGLGGYMLSGSLKKDCVAA</sequence>
<protein>
    <recommendedName>
        <fullName evidence="1">CRISPR-associated protein Cas6 C-terminal domain-containing protein</fullName>
    </recommendedName>
</protein>
<dbReference type="InterPro" id="IPR019267">
    <property type="entry name" value="CRISPR-assoc_Cas6_C"/>
</dbReference>
<evidence type="ECO:0000313" key="4">
    <source>
        <dbReference type="Proteomes" id="UP000215450"/>
    </source>
</evidence>